<feature type="signal peptide" evidence="1">
    <location>
        <begin position="1"/>
        <end position="24"/>
    </location>
</feature>
<dbReference type="Proteomes" id="UP000029052">
    <property type="component" value="Unassembled WGS sequence"/>
</dbReference>
<keyword evidence="1" id="KW-0732">Signal</keyword>
<sequence>MLYTILIMLLMTAVAFPTAPVARGVEVDSSDAVLLRQTQVGSSAVDAELEDIAGTELDSTVPCNGRGARMT</sequence>
<keyword evidence="3" id="KW-1185">Reference proteome</keyword>
<comment type="caution">
    <text evidence="2">The sequence shown here is derived from an EMBL/GenBank/DDBJ whole genome shotgun (WGS) entry which is preliminary data.</text>
</comment>
<dbReference type="STRING" id="1692.BMAGN_5002"/>
<evidence type="ECO:0000313" key="3">
    <source>
        <dbReference type="Proteomes" id="UP000029052"/>
    </source>
</evidence>
<protein>
    <submittedName>
        <fullName evidence="2">Uncharacterized protein</fullName>
    </submittedName>
</protein>
<organism evidence="2 3">
    <name type="scientific">Bifidobacterium magnum</name>
    <dbReference type="NCBI Taxonomy" id="1692"/>
    <lineage>
        <taxon>Bacteria</taxon>
        <taxon>Bacillati</taxon>
        <taxon>Actinomycetota</taxon>
        <taxon>Actinomycetes</taxon>
        <taxon>Bifidobacteriales</taxon>
        <taxon>Bifidobacteriaceae</taxon>
        <taxon>Bifidobacterium</taxon>
    </lineage>
</organism>
<dbReference type="EMBL" id="JGZB01000003">
    <property type="protein sequence ID" value="KFI68636.1"/>
    <property type="molecule type" value="Genomic_DNA"/>
</dbReference>
<evidence type="ECO:0000313" key="2">
    <source>
        <dbReference type="EMBL" id="KFI68636.1"/>
    </source>
</evidence>
<accession>A0A087BC86</accession>
<evidence type="ECO:0000256" key="1">
    <source>
        <dbReference type="SAM" id="SignalP"/>
    </source>
</evidence>
<proteinExistence type="predicted"/>
<name>A0A087BC86_9BIFI</name>
<feature type="chain" id="PRO_5001818846" evidence="1">
    <location>
        <begin position="25"/>
        <end position="71"/>
    </location>
</feature>
<reference evidence="2 3" key="1">
    <citation type="submission" date="2014-03" db="EMBL/GenBank/DDBJ databases">
        <title>Genomics of Bifidobacteria.</title>
        <authorList>
            <person name="Ventura M."/>
            <person name="Milani C."/>
            <person name="Lugli G.A."/>
        </authorList>
    </citation>
    <scope>NUCLEOTIDE SEQUENCE [LARGE SCALE GENOMIC DNA]</scope>
    <source>
        <strain evidence="2 3">LMG 11591</strain>
    </source>
</reference>
<dbReference type="AlphaFoldDB" id="A0A087BC86"/>
<gene>
    <name evidence="2" type="ORF">BMAGN_5002</name>
</gene>